<dbReference type="GO" id="GO:0007186">
    <property type="term" value="P:G protein-coupled receptor signaling pathway"/>
    <property type="evidence" value="ECO:0007669"/>
    <property type="project" value="TreeGrafter"/>
</dbReference>
<dbReference type="GeneTree" id="ENSGT00940000159224"/>
<sequence>MVPCTLQHAFWDEHNKLFLLFAGVVALTVLACHEKQLEYIMGAVCLKGYSRHMTNLSTPATCNWSLTHRYYRELTDCTVSASEIAGCFWPNQEVDTFFMHVHRVYLSECTPQPSVLQDPTAEILGLLISIPVVLTPVMAGLVVWCSKRNNYSN</sequence>
<dbReference type="GO" id="GO:0032870">
    <property type="term" value="P:cellular response to hormone stimulus"/>
    <property type="evidence" value="ECO:0007669"/>
    <property type="project" value="TreeGrafter"/>
</dbReference>
<dbReference type="PANTHER" id="PTHR14076">
    <property type="entry name" value="RECEPTOR ACTIVITY MODIFYING PROTEIN RAMP"/>
    <property type="match status" value="1"/>
</dbReference>
<evidence type="ECO:0000256" key="4">
    <source>
        <dbReference type="ARBA" id="ARBA00022475"/>
    </source>
</evidence>
<evidence type="ECO:0000256" key="6">
    <source>
        <dbReference type="ARBA" id="ARBA00022729"/>
    </source>
</evidence>
<dbReference type="InterPro" id="IPR038126">
    <property type="entry name" value="RAMP_sf"/>
</dbReference>
<dbReference type="Gene3D" id="1.10.150.510">
    <property type="entry name" value="Receptor activity modifying family"/>
    <property type="match status" value="1"/>
</dbReference>
<dbReference type="GO" id="GO:0072659">
    <property type="term" value="P:protein localization to plasma membrane"/>
    <property type="evidence" value="ECO:0007669"/>
    <property type="project" value="TreeGrafter"/>
</dbReference>
<comment type="similarity">
    <text evidence="2">Belongs to the RAMP family.</text>
</comment>
<feature type="transmembrane region" description="Helical" evidence="11">
    <location>
        <begin position="123"/>
        <end position="145"/>
    </location>
</feature>
<dbReference type="GO" id="GO:0031623">
    <property type="term" value="P:receptor internalization"/>
    <property type="evidence" value="ECO:0007669"/>
    <property type="project" value="TreeGrafter"/>
</dbReference>
<dbReference type="Pfam" id="PF04901">
    <property type="entry name" value="RAMP"/>
    <property type="match status" value="1"/>
</dbReference>
<dbReference type="GO" id="GO:0043235">
    <property type="term" value="C:receptor complex"/>
    <property type="evidence" value="ECO:0007669"/>
    <property type="project" value="TreeGrafter"/>
</dbReference>
<dbReference type="OMA" id="CDSEYER"/>
<dbReference type="GO" id="GO:0006886">
    <property type="term" value="P:intracellular protein transport"/>
    <property type="evidence" value="ECO:0007669"/>
    <property type="project" value="InterPro"/>
</dbReference>
<keyword evidence="3" id="KW-0813">Transport</keyword>
<evidence type="ECO:0000313" key="12">
    <source>
        <dbReference type="Ensembl" id="ENSEBUP00000008264.1"/>
    </source>
</evidence>
<accession>A0A8C4Q0X6</accession>
<evidence type="ECO:0000256" key="2">
    <source>
        <dbReference type="ARBA" id="ARBA00007087"/>
    </source>
</evidence>
<dbReference type="GO" id="GO:0005886">
    <property type="term" value="C:plasma membrane"/>
    <property type="evidence" value="ECO:0007669"/>
    <property type="project" value="UniProtKB-SubCell"/>
</dbReference>
<dbReference type="GO" id="GO:0015026">
    <property type="term" value="F:coreceptor activity"/>
    <property type="evidence" value="ECO:0007669"/>
    <property type="project" value="InterPro"/>
</dbReference>
<keyword evidence="6" id="KW-0732">Signal</keyword>
<evidence type="ECO:0000256" key="10">
    <source>
        <dbReference type="ARBA" id="ARBA00023170"/>
    </source>
</evidence>
<proteinExistence type="inferred from homology"/>
<evidence type="ECO:0000313" key="13">
    <source>
        <dbReference type="Proteomes" id="UP000694388"/>
    </source>
</evidence>
<name>A0A8C4Q0X6_EPTBU</name>
<dbReference type="Proteomes" id="UP000694388">
    <property type="component" value="Unplaced"/>
</dbReference>
<evidence type="ECO:0000256" key="1">
    <source>
        <dbReference type="ARBA" id="ARBA00004251"/>
    </source>
</evidence>
<keyword evidence="9" id="KW-1015">Disulfide bond</keyword>
<dbReference type="PANTHER" id="PTHR14076:SF7">
    <property type="entry name" value="RECEPTOR ACTIVITY-MODIFYING PROTEIN 1-LIKE"/>
    <property type="match status" value="1"/>
</dbReference>
<evidence type="ECO:0000256" key="3">
    <source>
        <dbReference type="ARBA" id="ARBA00022448"/>
    </source>
</evidence>
<organism evidence="12 13">
    <name type="scientific">Eptatretus burgeri</name>
    <name type="common">Inshore hagfish</name>
    <dbReference type="NCBI Taxonomy" id="7764"/>
    <lineage>
        <taxon>Eukaryota</taxon>
        <taxon>Metazoa</taxon>
        <taxon>Chordata</taxon>
        <taxon>Craniata</taxon>
        <taxon>Vertebrata</taxon>
        <taxon>Cyclostomata</taxon>
        <taxon>Myxini</taxon>
        <taxon>Myxiniformes</taxon>
        <taxon>Myxinidae</taxon>
        <taxon>Eptatretinae</taxon>
        <taxon>Eptatretus</taxon>
    </lineage>
</organism>
<dbReference type="GO" id="GO:0009986">
    <property type="term" value="C:cell surface"/>
    <property type="evidence" value="ECO:0007669"/>
    <property type="project" value="TreeGrafter"/>
</dbReference>
<evidence type="ECO:0000256" key="7">
    <source>
        <dbReference type="ARBA" id="ARBA00022989"/>
    </source>
</evidence>
<comment type="subcellular location">
    <subcellularLocation>
        <location evidence="1">Cell membrane</location>
        <topology evidence="1">Single-pass type I membrane protein</topology>
    </subcellularLocation>
</comment>
<evidence type="ECO:0000256" key="11">
    <source>
        <dbReference type="SAM" id="Phobius"/>
    </source>
</evidence>
<reference evidence="12" key="2">
    <citation type="submission" date="2025-09" db="UniProtKB">
        <authorList>
            <consortium name="Ensembl"/>
        </authorList>
    </citation>
    <scope>IDENTIFICATION</scope>
</reference>
<keyword evidence="8 11" id="KW-0472">Membrane</keyword>
<evidence type="ECO:0000256" key="8">
    <source>
        <dbReference type="ARBA" id="ARBA00023136"/>
    </source>
</evidence>
<keyword evidence="5 11" id="KW-0812">Transmembrane</keyword>
<protein>
    <submittedName>
        <fullName evidence="12">Receptor activity modifying protein 1</fullName>
    </submittedName>
</protein>
<evidence type="ECO:0000256" key="9">
    <source>
        <dbReference type="ARBA" id="ARBA00023157"/>
    </source>
</evidence>
<dbReference type="AlphaFoldDB" id="A0A8C4Q0X6"/>
<dbReference type="Ensembl" id="ENSEBUT00000008760.1">
    <property type="protein sequence ID" value="ENSEBUP00000008264.1"/>
    <property type="gene ID" value="ENSEBUG00000005361.1"/>
</dbReference>
<keyword evidence="10" id="KW-0675">Receptor</keyword>
<dbReference type="GO" id="GO:0008277">
    <property type="term" value="P:regulation of G protein-coupled receptor signaling pathway"/>
    <property type="evidence" value="ECO:0007669"/>
    <property type="project" value="InterPro"/>
</dbReference>
<reference evidence="12" key="1">
    <citation type="submission" date="2025-08" db="UniProtKB">
        <authorList>
            <consortium name="Ensembl"/>
        </authorList>
    </citation>
    <scope>IDENTIFICATION</scope>
</reference>
<keyword evidence="4" id="KW-1003">Cell membrane</keyword>
<dbReference type="GO" id="GO:0006816">
    <property type="term" value="P:calcium ion transport"/>
    <property type="evidence" value="ECO:0007669"/>
    <property type="project" value="TreeGrafter"/>
</dbReference>
<evidence type="ECO:0000256" key="5">
    <source>
        <dbReference type="ARBA" id="ARBA00022692"/>
    </source>
</evidence>
<keyword evidence="13" id="KW-1185">Reference proteome</keyword>
<keyword evidence="7 11" id="KW-1133">Transmembrane helix</keyword>
<dbReference type="InterPro" id="IPR006985">
    <property type="entry name" value="RAMP"/>
</dbReference>